<feature type="non-terminal residue" evidence="1">
    <location>
        <position position="61"/>
    </location>
</feature>
<dbReference type="Proteomes" id="UP000265520">
    <property type="component" value="Unassembled WGS sequence"/>
</dbReference>
<proteinExistence type="predicted"/>
<dbReference type="AlphaFoldDB" id="A0A392TFV3"/>
<keyword evidence="2" id="KW-1185">Reference proteome</keyword>
<reference evidence="1 2" key="1">
    <citation type="journal article" date="2018" name="Front. Plant Sci.">
        <title>Red Clover (Trifolium pratense) and Zigzag Clover (T. medium) - A Picture of Genomic Similarities and Differences.</title>
        <authorList>
            <person name="Dluhosova J."/>
            <person name="Istvanek J."/>
            <person name="Nedelnik J."/>
            <person name="Repkova J."/>
        </authorList>
    </citation>
    <scope>NUCLEOTIDE SEQUENCE [LARGE SCALE GENOMIC DNA]</scope>
    <source>
        <strain evidence="2">cv. 10/8</strain>
        <tissue evidence="1">Leaf</tissue>
    </source>
</reference>
<accession>A0A392TFV3</accession>
<evidence type="ECO:0000313" key="2">
    <source>
        <dbReference type="Proteomes" id="UP000265520"/>
    </source>
</evidence>
<comment type="caution">
    <text evidence="1">The sequence shown here is derived from an EMBL/GenBank/DDBJ whole genome shotgun (WGS) entry which is preliminary data.</text>
</comment>
<sequence length="61" mass="7049">MVDDTANSSDNVVLPMIQLYKEGQLTTRNWTLTDFIAFSSLKVTIRSTYRHGFVVEQLNPW</sequence>
<protein>
    <submittedName>
        <fullName evidence="1">Uncharacterized protein</fullName>
    </submittedName>
</protein>
<name>A0A392TFV3_9FABA</name>
<evidence type="ECO:0000313" key="1">
    <source>
        <dbReference type="EMBL" id="MCI59888.1"/>
    </source>
</evidence>
<organism evidence="1 2">
    <name type="scientific">Trifolium medium</name>
    <dbReference type="NCBI Taxonomy" id="97028"/>
    <lineage>
        <taxon>Eukaryota</taxon>
        <taxon>Viridiplantae</taxon>
        <taxon>Streptophyta</taxon>
        <taxon>Embryophyta</taxon>
        <taxon>Tracheophyta</taxon>
        <taxon>Spermatophyta</taxon>
        <taxon>Magnoliopsida</taxon>
        <taxon>eudicotyledons</taxon>
        <taxon>Gunneridae</taxon>
        <taxon>Pentapetalae</taxon>
        <taxon>rosids</taxon>
        <taxon>fabids</taxon>
        <taxon>Fabales</taxon>
        <taxon>Fabaceae</taxon>
        <taxon>Papilionoideae</taxon>
        <taxon>50 kb inversion clade</taxon>
        <taxon>NPAAA clade</taxon>
        <taxon>Hologalegina</taxon>
        <taxon>IRL clade</taxon>
        <taxon>Trifolieae</taxon>
        <taxon>Trifolium</taxon>
    </lineage>
</organism>
<dbReference type="EMBL" id="LXQA010571624">
    <property type="protein sequence ID" value="MCI59888.1"/>
    <property type="molecule type" value="Genomic_DNA"/>
</dbReference>